<dbReference type="EMBL" id="JABEZV010000001">
    <property type="protein sequence ID" value="MBA0704854.1"/>
    <property type="molecule type" value="Genomic_DNA"/>
</dbReference>
<evidence type="ECO:0000313" key="2">
    <source>
        <dbReference type="EMBL" id="MBA0704854.1"/>
    </source>
</evidence>
<dbReference type="PANTHER" id="PTHR35498:SF1">
    <property type="entry name" value="LOW PSII ACCUMULATION-LIKE PROTEIN"/>
    <property type="match status" value="1"/>
</dbReference>
<dbReference type="Proteomes" id="UP000593574">
    <property type="component" value="Unassembled WGS sequence"/>
</dbReference>
<protein>
    <recommendedName>
        <fullName evidence="4">Protein LOW PSII ACCUMULATION 1, chloroplastic</fullName>
    </recommendedName>
</protein>
<keyword evidence="1" id="KW-1133">Transmembrane helix</keyword>
<keyword evidence="1" id="KW-0812">Transmembrane</keyword>
<dbReference type="PANTHER" id="PTHR35498">
    <property type="entry name" value="PROTEIN LOW PSII ACCUMULATION 1, CHLOROPLASTIC"/>
    <property type="match status" value="1"/>
</dbReference>
<dbReference type="InterPro" id="IPR021883">
    <property type="entry name" value="LPA1-like"/>
</dbReference>
<evidence type="ECO:0000313" key="3">
    <source>
        <dbReference type="Proteomes" id="UP000593574"/>
    </source>
</evidence>
<sequence length="346" mass="38090">MASMAQFCYIIGPSNLRQKYSSFRFCFQNPVYRKNAPSNVSTRFHAKPSSVSVSSSIVCSAANKPSSSSQVREGEEDMEQGNVEDYFLLKGSSAAKIRSEVLSPFRSVRMFFYLTFIASGSLGGLIATTQLISSLTNPARSSEVPDILTGLGIDIGAVSIFAFLYFRENTAKNAQLARLSREESLSNLKLRVNQNKIISVSSLRGIARLVICSGPASFILESFKLSEPFTESLLERGVLVVPFATDGNSPSLDFDESEDMKEITEKRKRLWQLAPVYVSEWTEWLDEQKKLAGISPESPVYLSLRLDGRVRGSGVGFPPWNALVAQLPPVKGLWSGLLDGMDGRVL</sequence>
<accession>A0A7J8Z0G3</accession>
<keyword evidence="1" id="KW-0472">Membrane</keyword>
<proteinExistence type="predicted"/>
<organism evidence="2 3">
    <name type="scientific">Gossypium laxum</name>
    <dbReference type="NCBI Taxonomy" id="34288"/>
    <lineage>
        <taxon>Eukaryota</taxon>
        <taxon>Viridiplantae</taxon>
        <taxon>Streptophyta</taxon>
        <taxon>Embryophyta</taxon>
        <taxon>Tracheophyta</taxon>
        <taxon>Spermatophyta</taxon>
        <taxon>Magnoliopsida</taxon>
        <taxon>eudicotyledons</taxon>
        <taxon>Gunneridae</taxon>
        <taxon>Pentapetalae</taxon>
        <taxon>rosids</taxon>
        <taxon>malvids</taxon>
        <taxon>Malvales</taxon>
        <taxon>Malvaceae</taxon>
        <taxon>Malvoideae</taxon>
        <taxon>Gossypium</taxon>
    </lineage>
</organism>
<name>A0A7J8Z0G3_9ROSI</name>
<gene>
    <name evidence="2" type="ORF">Golax_017081</name>
</gene>
<feature type="transmembrane region" description="Helical" evidence="1">
    <location>
        <begin position="147"/>
        <end position="166"/>
    </location>
</feature>
<feature type="transmembrane region" description="Helical" evidence="1">
    <location>
        <begin position="111"/>
        <end position="135"/>
    </location>
</feature>
<evidence type="ECO:0000256" key="1">
    <source>
        <dbReference type="SAM" id="Phobius"/>
    </source>
</evidence>
<dbReference type="Pfam" id="PF11998">
    <property type="entry name" value="DUF3493"/>
    <property type="match status" value="1"/>
</dbReference>
<reference evidence="2 3" key="1">
    <citation type="journal article" date="2019" name="Genome Biol. Evol.">
        <title>Insights into the evolution of the New World diploid cottons (Gossypium, subgenus Houzingenia) based on genome sequencing.</title>
        <authorList>
            <person name="Grover C.E."/>
            <person name="Arick M.A. 2nd"/>
            <person name="Thrash A."/>
            <person name="Conover J.L."/>
            <person name="Sanders W.S."/>
            <person name="Peterson D.G."/>
            <person name="Frelichowski J.E."/>
            <person name="Scheffler J.A."/>
            <person name="Scheffler B.E."/>
            <person name="Wendel J.F."/>
        </authorList>
    </citation>
    <scope>NUCLEOTIDE SEQUENCE [LARGE SCALE GENOMIC DNA]</scope>
    <source>
        <strain evidence="2">4</strain>
        <tissue evidence="2">Leaf</tissue>
    </source>
</reference>
<keyword evidence="3" id="KW-1185">Reference proteome</keyword>
<comment type="caution">
    <text evidence="2">The sequence shown here is derived from an EMBL/GenBank/DDBJ whole genome shotgun (WGS) entry which is preliminary data.</text>
</comment>
<dbReference type="AlphaFoldDB" id="A0A7J8Z0G3"/>
<evidence type="ECO:0008006" key="4">
    <source>
        <dbReference type="Google" id="ProtNLM"/>
    </source>
</evidence>